<dbReference type="EMBL" id="BLAL01000156">
    <property type="protein sequence ID" value="GES85738.1"/>
    <property type="molecule type" value="Genomic_DNA"/>
</dbReference>
<dbReference type="EMBL" id="BEXD01000247">
    <property type="protein sequence ID" value="GBB85759.1"/>
    <property type="molecule type" value="Genomic_DNA"/>
</dbReference>
<comment type="caution">
    <text evidence="1">The sequence shown here is derived from an EMBL/GenBank/DDBJ whole genome shotgun (WGS) entry which is preliminary data.</text>
</comment>
<name>A0A2Z6QIZ9_9GLOM</name>
<evidence type="ECO:0000313" key="2">
    <source>
        <dbReference type="EMBL" id="GES85738.1"/>
    </source>
</evidence>
<reference evidence="1 3" key="1">
    <citation type="submission" date="2017-11" db="EMBL/GenBank/DDBJ databases">
        <title>The genome of Rhizophagus clarus HR1 reveals common genetic basis of auxotrophy among arbuscular mycorrhizal fungi.</title>
        <authorList>
            <person name="Kobayashi Y."/>
        </authorList>
    </citation>
    <scope>NUCLEOTIDE SEQUENCE [LARGE SCALE GENOMIC DNA]</scope>
    <source>
        <strain evidence="1 3">HR1</strain>
    </source>
</reference>
<evidence type="ECO:0000313" key="3">
    <source>
        <dbReference type="Proteomes" id="UP000247702"/>
    </source>
</evidence>
<reference evidence="2" key="2">
    <citation type="submission" date="2019-10" db="EMBL/GenBank/DDBJ databases">
        <title>Conservation and host-specific expression of non-tandemly repeated heterogenous ribosome RNA gene in arbuscular mycorrhizal fungi.</title>
        <authorList>
            <person name="Maeda T."/>
            <person name="Kobayashi Y."/>
            <person name="Nakagawa T."/>
            <person name="Ezawa T."/>
            <person name="Yamaguchi K."/>
            <person name="Bino T."/>
            <person name="Nishimoto Y."/>
            <person name="Shigenobu S."/>
            <person name="Kawaguchi M."/>
        </authorList>
    </citation>
    <scope>NUCLEOTIDE SEQUENCE</scope>
    <source>
        <strain evidence="2">HR1</strain>
    </source>
</reference>
<protein>
    <submittedName>
        <fullName evidence="1">Uncharacterized protein</fullName>
    </submittedName>
</protein>
<keyword evidence="3" id="KW-1185">Reference proteome</keyword>
<gene>
    <name evidence="2" type="ORF">RCL2_001284100</name>
    <name evidence="1" type="ORF">RclHR1_01220055</name>
</gene>
<evidence type="ECO:0000313" key="1">
    <source>
        <dbReference type="EMBL" id="GBB85759.1"/>
    </source>
</evidence>
<dbReference type="AlphaFoldDB" id="A0A2Z6QIZ9"/>
<proteinExistence type="predicted"/>
<dbReference type="Proteomes" id="UP000615446">
    <property type="component" value="Unassembled WGS sequence"/>
</dbReference>
<organism evidence="1 3">
    <name type="scientific">Rhizophagus clarus</name>
    <dbReference type="NCBI Taxonomy" id="94130"/>
    <lineage>
        <taxon>Eukaryota</taxon>
        <taxon>Fungi</taxon>
        <taxon>Fungi incertae sedis</taxon>
        <taxon>Mucoromycota</taxon>
        <taxon>Glomeromycotina</taxon>
        <taxon>Glomeromycetes</taxon>
        <taxon>Glomerales</taxon>
        <taxon>Glomeraceae</taxon>
        <taxon>Rhizophagus</taxon>
    </lineage>
</organism>
<dbReference type="Proteomes" id="UP000247702">
    <property type="component" value="Unassembled WGS sequence"/>
</dbReference>
<sequence length="94" mass="10972">MENFENTWSTTITELLQTFEAELTKDICQLFQQSPIGLPDKKDRQYKTLAYIVGEQNLFKREDRRLKGARYKLFPNSPVIAASLSKKHLHLTLD</sequence>
<accession>A0A2Z6QIZ9</accession>